<dbReference type="GO" id="GO:0008641">
    <property type="term" value="F:ubiquitin-like modifier activating enzyme activity"/>
    <property type="evidence" value="ECO:0007669"/>
    <property type="project" value="InterPro"/>
</dbReference>
<reference evidence="2 3" key="1">
    <citation type="submission" date="2019-07" db="EMBL/GenBank/DDBJ databases">
        <title>The draft genome sequence of Vibrio algivorus M1486.</title>
        <authorList>
            <person name="Meng X."/>
        </authorList>
    </citation>
    <scope>NUCLEOTIDE SEQUENCE [LARGE SCALE GENOMIC DNA]</scope>
    <source>
        <strain evidence="2 3">M1486</strain>
    </source>
</reference>
<gene>
    <name evidence="2" type="ORF">FOF44_10880</name>
</gene>
<feature type="domain" description="THIF-type NAD/FAD binding fold" evidence="1">
    <location>
        <begin position="305"/>
        <end position="524"/>
    </location>
</feature>
<proteinExistence type="predicted"/>
<dbReference type="SUPFAM" id="SSF69572">
    <property type="entry name" value="Activating enzymes of the ubiquitin-like proteins"/>
    <property type="match status" value="1"/>
</dbReference>
<dbReference type="RefSeq" id="WP_144388375.1">
    <property type="nucleotide sequence ID" value="NZ_CANNCB010000029.1"/>
</dbReference>
<evidence type="ECO:0000313" key="3">
    <source>
        <dbReference type="Proteomes" id="UP000319828"/>
    </source>
</evidence>
<organism evidence="2 3">
    <name type="scientific">Vibrio algivorus</name>
    <dbReference type="NCBI Taxonomy" id="1667024"/>
    <lineage>
        <taxon>Bacteria</taxon>
        <taxon>Pseudomonadati</taxon>
        <taxon>Pseudomonadota</taxon>
        <taxon>Gammaproteobacteria</taxon>
        <taxon>Vibrionales</taxon>
        <taxon>Vibrionaceae</taxon>
        <taxon>Vibrio</taxon>
    </lineage>
</organism>
<dbReference type="Gene3D" id="3.40.50.720">
    <property type="entry name" value="NAD(P)-binding Rossmann-like Domain"/>
    <property type="match status" value="1"/>
</dbReference>
<dbReference type="AlphaFoldDB" id="A0A557P5H6"/>
<dbReference type="PANTHER" id="PTHR43267">
    <property type="entry name" value="TRNA THREONYLCARBAMOYLADENOSINE DEHYDRATASE"/>
    <property type="match status" value="1"/>
</dbReference>
<accession>A0A557P5H6</accession>
<dbReference type="EMBL" id="VMKJ01000021">
    <property type="protein sequence ID" value="TVO35888.1"/>
    <property type="molecule type" value="Genomic_DNA"/>
</dbReference>
<dbReference type="InterPro" id="IPR000594">
    <property type="entry name" value="ThiF_NAD_FAD-bd"/>
</dbReference>
<sequence length="568" mass="63593">MTPEKIASLIENISFKQLISKQQVYERIFDFELQGRSIRWNVRLCFSLTFPFGLPHAKLLNEEYVGKIPHVNSKGLICVEEGDSILVDYHSPSEIIEAFLRQTLRVLDRSSLKVFKDELHDEVEGFIHGADTINSFYRASSLPEKLVLRIVPSRNLLAPYYVNPIALAKSASDIPYGFSNTQELNKHQLVNIVHIPLSVPVVPSTTNESSPRFISELKQQITEDNTKILIELLGKSPKKRRQFFVLLSMPRSSGERSEFICQFKSKTPELHPILTDRIDWQLKFFLVNRHNKEYLLERGGASLSMNNKTVAVVGCGSVGSEVAMLIAKSGVGAIKLIDGDSFDAENIYRHSLGGRYLNFKPSAKDRIVRKYSKVSALKSEIKTNIPHIHVDTFQYSLSDHNVKSIMRGVDIVIVAIGDPSISLLLNRSLKEHQLNNVIFCWNEPDSYGGHSIASNLNQVCLECILYKESDPSTSIHLVKFGQPISKNLTGCAGVFTPFSYLDSTKTASIAAQQAITFLTSGNMEPKVTSWKGIDKGTLQTTNRFESMALMEEISLTKNSKCRCCGSGN</sequence>
<dbReference type="GO" id="GO:0061503">
    <property type="term" value="F:tRNA threonylcarbamoyladenosine dehydratase"/>
    <property type="evidence" value="ECO:0007669"/>
    <property type="project" value="TreeGrafter"/>
</dbReference>
<dbReference type="GO" id="GO:0061504">
    <property type="term" value="P:cyclic threonylcarbamoyladenosine biosynthetic process"/>
    <property type="evidence" value="ECO:0007669"/>
    <property type="project" value="TreeGrafter"/>
</dbReference>
<dbReference type="CDD" id="cd01483">
    <property type="entry name" value="E1_enzyme_family"/>
    <property type="match status" value="1"/>
</dbReference>
<dbReference type="InterPro" id="IPR045886">
    <property type="entry name" value="ThiF/MoeB/HesA"/>
</dbReference>
<evidence type="ECO:0000259" key="1">
    <source>
        <dbReference type="Pfam" id="PF00899"/>
    </source>
</evidence>
<dbReference type="OrthoDB" id="9804286at2"/>
<dbReference type="Pfam" id="PF00899">
    <property type="entry name" value="ThiF"/>
    <property type="match status" value="1"/>
</dbReference>
<name>A0A557P5H6_9VIBR</name>
<dbReference type="PANTHER" id="PTHR43267:SF1">
    <property type="entry name" value="TRNA THREONYLCARBAMOYLADENOSINE DEHYDRATASE"/>
    <property type="match status" value="1"/>
</dbReference>
<comment type="caution">
    <text evidence="2">The sequence shown here is derived from an EMBL/GenBank/DDBJ whole genome shotgun (WGS) entry which is preliminary data.</text>
</comment>
<protein>
    <recommendedName>
        <fullName evidence="1">THIF-type NAD/FAD binding fold domain-containing protein</fullName>
    </recommendedName>
</protein>
<evidence type="ECO:0000313" key="2">
    <source>
        <dbReference type="EMBL" id="TVO35888.1"/>
    </source>
</evidence>
<dbReference type="Proteomes" id="UP000319828">
    <property type="component" value="Unassembled WGS sequence"/>
</dbReference>
<dbReference type="InterPro" id="IPR035985">
    <property type="entry name" value="Ubiquitin-activating_enz"/>
</dbReference>